<comment type="caution">
    <text evidence="8">The sequence shown here is derived from an EMBL/GenBank/DDBJ whole genome shotgun (WGS) entry which is preliminary data.</text>
</comment>
<dbReference type="Pfam" id="PF13640">
    <property type="entry name" value="2OG-FeII_Oxy_3"/>
    <property type="match status" value="1"/>
</dbReference>
<dbReference type="AlphaFoldDB" id="A0AAW9RD76"/>
<reference evidence="8 9" key="1">
    <citation type="submission" date="2024-02" db="EMBL/GenBank/DDBJ databases">
        <title>A novel Wenzhouxiangellaceae bacterium, isolated from coastal sediments.</title>
        <authorList>
            <person name="Du Z.-J."/>
            <person name="Ye Y.-Q."/>
            <person name="Zhang X.-Y."/>
        </authorList>
    </citation>
    <scope>NUCLEOTIDE SEQUENCE [LARGE SCALE GENOMIC DNA]</scope>
    <source>
        <strain evidence="8 9">CH-27</strain>
    </source>
</reference>
<sequence length="316" mass="35700">MRLQLEGGQEISLRLAENAPELMTLFQILGSRGGDVEPMEQFLQLPLEGGEAAASFHSRQLVSVITEPPVIVRLETPQAAHPAADRPAEAQPAVVHTPRYLVIEDFLSVDEHEDMLAYALQHEEEFESGTVEGKASPHRQNQVIMGFAETAHSRLLQNRLLTWLPHLTRELDLAPFPLRHVESQLTASNDGHYYRLHSDAGGDQAGARMLTCVYYFFRQPRPFSGGALRLYDVLEQGERRMPMTSYRELEPVSNRLLVFRSHVHHELMRIRCPSRQFADSRFAVTNWLISTDQPDPQAGFGWGQLRCGAVPAQFEV</sequence>
<feature type="domain" description="Fe2OG dioxygenase" evidence="7">
    <location>
        <begin position="174"/>
        <end position="290"/>
    </location>
</feature>
<evidence type="ECO:0000256" key="2">
    <source>
        <dbReference type="ARBA" id="ARBA00022723"/>
    </source>
</evidence>
<evidence type="ECO:0000256" key="6">
    <source>
        <dbReference type="ARBA" id="ARBA00023004"/>
    </source>
</evidence>
<dbReference type="Proteomes" id="UP001359886">
    <property type="component" value="Unassembled WGS sequence"/>
</dbReference>
<protein>
    <submittedName>
        <fullName evidence="8">2OG-Fe(II) oxygenase</fullName>
    </submittedName>
</protein>
<dbReference type="InterPro" id="IPR005123">
    <property type="entry name" value="Oxoglu/Fe-dep_dioxygenase_dom"/>
</dbReference>
<dbReference type="Gene3D" id="2.60.120.620">
    <property type="entry name" value="q2cbj1_9rhob like domain"/>
    <property type="match status" value="1"/>
</dbReference>
<name>A0AAW9RD76_9GAMM</name>
<gene>
    <name evidence="8" type="ORF">V3330_08580</name>
</gene>
<keyword evidence="4" id="KW-0223">Dioxygenase</keyword>
<keyword evidence="3" id="KW-0847">Vitamin C</keyword>
<dbReference type="SMART" id="SM00702">
    <property type="entry name" value="P4Hc"/>
    <property type="match status" value="1"/>
</dbReference>
<keyword evidence="5" id="KW-0560">Oxidoreductase</keyword>
<keyword evidence="6" id="KW-0408">Iron</keyword>
<evidence type="ECO:0000259" key="7">
    <source>
        <dbReference type="PROSITE" id="PS51471"/>
    </source>
</evidence>
<organism evidence="8 9">
    <name type="scientific">Elongatibacter sediminis</name>
    <dbReference type="NCBI Taxonomy" id="3119006"/>
    <lineage>
        <taxon>Bacteria</taxon>
        <taxon>Pseudomonadati</taxon>
        <taxon>Pseudomonadota</taxon>
        <taxon>Gammaproteobacteria</taxon>
        <taxon>Chromatiales</taxon>
        <taxon>Wenzhouxiangellaceae</taxon>
        <taxon>Elongatibacter</taxon>
    </lineage>
</organism>
<evidence type="ECO:0000313" key="9">
    <source>
        <dbReference type="Proteomes" id="UP001359886"/>
    </source>
</evidence>
<proteinExistence type="predicted"/>
<evidence type="ECO:0000256" key="4">
    <source>
        <dbReference type="ARBA" id="ARBA00022964"/>
    </source>
</evidence>
<dbReference type="GO" id="GO:0016705">
    <property type="term" value="F:oxidoreductase activity, acting on paired donors, with incorporation or reduction of molecular oxygen"/>
    <property type="evidence" value="ECO:0007669"/>
    <property type="project" value="InterPro"/>
</dbReference>
<dbReference type="PROSITE" id="PS51471">
    <property type="entry name" value="FE2OG_OXY"/>
    <property type="match status" value="1"/>
</dbReference>
<evidence type="ECO:0000313" key="8">
    <source>
        <dbReference type="EMBL" id="MEJ8567676.1"/>
    </source>
</evidence>
<dbReference type="InterPro" id="IPR044862">
    <property type="entry name" value="Pro_4_hyd_alph_FE2OG_OXY"/>
</dbReference>
<dbReference type="GO" id="GO:0051213">
    <property type="term" value="F:dioxygenase activity"/>
    <property type="evidence" value="ECO:0007669"/>
    <property type="project" value="UniProtKB-KW"/>
</dbReference>
<keyword evidence="9" id="KW-1185">Reference proteome</keyword>
<keyword evidence="2" id="KW-0479">Metal-binding</keyword>
<dbReference type="RefSeq" id="WP_354695001.1">
    <property type="nucleotide sequence ID" value="NZ_JAZHOG010000005.1"/>
</dbReference>
<dbReference type="GO" id="GO:0005506">
    <property type="term" value="F:iron ion binding"/>
    <property type="evidence" value="ECO:0007669"/>
    <property type="project" value="InterPro"/>
</dbReference>
<evidence type="ECO:0000256" key="1">
    <source>
        <dbReference type="ARBA" id="ARBA00001961"/>
    </source>
</evidence>
<accession>A0AAW9RD76</accession>
<dbReference type="GO" id="GO:0031418">
    <property type="term" value="F:L-ascorbic acid binding"/>
    <property type="evidence" value="ECO:0007669"/>
    <property type="project" value="UniProtKB-KW"/>
</dbReference>
<evidence type="ECO:0000256" key="3">
    <source>
        <dbReference type="ARBA" id="ARBA00022896"/>
    </source>
</evidence>
<dbReference type="EMBL" id="JAZHOG010000005">
    <property type="protein sequence ID" value="MEJ8567676.1"/>
    <property type="molecule type" value="Genomic_DNA"/>
</dbReference>
<dbReference type="InterPro" id="IPR006620">
    <property type="entry name" value="Pro_4_hyd_alph"/>
</dbReference>
<evidence type="ECO:0000256" key="5">
    <source>
        <dbReference type="ARBA" id="ARBA00023002"/>
    </source>
</evidence>
<comment type="cofactor">
    <cofactor evidence="1">
        <name>L-ascorbate</name>
        <dbReference type="ChEBI" id="CHEBI:38290"/>
    </cofactor>
</comment>